<comment type="caution">
    <text evidence="25">The sequence shown here is derived from an EMBL/GenBank/DDBJ whole genome shotgun (WGS) entry which is preliminary data.</text>
</comment>
<keyword evidence="9 22" id="KW-0436">Ligase</keyword>
<evidence type="ECO:0000256" key="2">
    <source>
        <dbReference type="ARBA" id="ARBA00002714"/>
    </source>
</evidence>
<keyword evidence="12 22" id="KW-0067">ATP-binding</keyword>
<evidence type="ECO:0000256" key="17">
    <source>
        <dbReference type="ARBA" id="ARBA00032510"/>
    </source>
</evidence>
<dbReference type="InterPro" id="IPR001645">
    <property type="entry name" value="Folylpolyglutamate_synth"/>
</dbReference>
<name>A0A1Y4DBX2_9BACT</name>
<dbReference type="PANTHER" id="PTHR11136:SF0">
    <property type="entry name" value="DIHYDROFOLATE SYNTHETASE-RELATED"/>
    <property type="match status" value="1"/>
</dbReference>
<evidence type="ECO:0000259" key="24">
    <source>
        <dbReference type="Pfam" id="PF08245"/>
    </source>
</evidence>
<evidence type="ECO:0000256" key="21">
    <source>
        <dbReference type="ARBA" id="ARBA00049161"/>
    </source>
</evidence>
<evidence type="ECO:0000256" key="7">
    <source>
        <dbReference type="ARBA" id="ARBA00013025"/>
    </source>
</evidence>
<sequence>MSFDIVFNYILKRSGIGCGAGLDGFARLLERLGNPQNRYKIIHVAGTNGKGSVCTMLARTLECAGYKTGLFVSPHLVSATERIQLNGVPVSKQRFSQAVLEVFQEEEEELNFFEILTAAALVYFAKQQAEYVVLETGMGGRKDPTNVCRPVLTLITSIGLDHMQYLGSSLSQIAYEKAGIIKPGVPVISGTVNPAARDVIRKIAKEKKAPLVFVGEGEPFYEYAYDFVNNQTVLHTRERQEWLLHALGRRQTINACVVYQAAKRLKLPEAAVRKGLETVVLPGRFEMVRLGENTFILDGAHNPQAVELLMEFWQKTPFTHDTALLCGFMKDKDYKKMLSLLCPHFSRIILTVPPSVRGAGEPDLLAALPKQAKVLFEPNWKKALALARKSPRILCTGSFYLVGAVRGKLPVPDHG</sequence>
<dbReference type="InterPro" id="IPR013221">
    <property type="entry name" value="Mur_ligase_cen"/>
</dbReference>
<dbReference type="PANTHER" id="PTHR11136">
    <property type="entry name" value="FOLYLPOLYGLUTAMATE SYNTHASE-RELATED"/>
    <property type="match status" value="1"/>
</dbReference>
<dbReference type="GO" id="GO:0005524">
    <property type="term" value="F:ATP binding"/>
    <property type="evidence" value="ECO:0007669"/>
    <property type="project" value="UniProtKB-KW"/>
</dbReference>
<dbReference type="Proteomes" id="UP000196368">
    <property type="component" value="Unassembled WGS sequence"/>
</dbReference>
<organism evidence="25 26">
    <name type="scientific">Candidatus Avelusimicrobium gallicola</name>
    <dbReference type="NCBI Taxonomy" id="2562704"/>
    <lineage>
        <taxon>Bacteria</taxon>
        <taxon>Pseudomonadati</taxon>
        <taxon>Elusimicrobiota</taxon>
        <taxon>Elusimicrobia</taxon>
        <taxon>Elusimicrobiales</taxon>
        <taxon>Elusimicrobiaceae</taxon>
        <taxon>Candidatus Avelusimicrobium</taxon>
    </lineage>
</organism>
<keyword evidence="14" id="KW-0289">Folate biosynthesis</keyword>
<comment type="similarity">
    <text evidence="5 22">Belongs to the folylpolyglutamate synthase family.</text>
</comment>
<dbReference type="InterPro" id="IPR036565">
    <property type="entry name" value="Mur-like_cat_sf"/>
</dbReference>
<dbReference type="GO" id="GO:0004326">
    <property type="term" value="F:tetrahydrofolylpolyglutamate synthase activity"/>
    <property type="evidence" value="ECO:0007669"/>
    <property type="project" value="UniProtKB-EC"/>
</dbReference>
<evidence type="ECO:0000256" key="13">
    <source>
        <dbReference type="ARBA" id="ARBA00022842"/>
    </source>
</evidence>
<reference evidence="26" key="1">
    <citation type="submission" date="2017-04" db="EMBL/GenBank/DDBJ databases">
        <title>Function of individual gut microbiota members based on whole genome sequencing of pure cultures obtained from chicken caecum.</title>
        <authorList>
            <person name="Medvecky M."/>
            <person name="Cejkova D."/>
            <person name="Polansky O."/>
            <person name="Karasova D."/>
            <person name="Kubasova T."/>
            <person name="Cizek A."/>
            <person name="Rychlik I."/>
        </authorList>
    </citation>
    <scope>NUCLEOTIDE SEQUENCE [LARGE SCALE GENOMIC DNA]</scope>
    <source>
        <strain evidence="26">An273</strain>
    </source>
</reference>
<dbReference type="Gene3D" id="3.90.190.20">
    <property type="entry name" value="Mur ligase, C-terminal domain"/>
    <property type="match status" value="1"/>
</dbReference>
<dbReference type="SUPFAM" id="SSF53244">
    <property type="entry name" value="MurD-like peptide ligases, peptide-binding domain"/>
    <property type="match status" value="1"/>
</dbReference>
<evidence type="ECO:0000256" key="16">
    <source>
        <dbReference type="ARBA" id="ARBA00030592"/>
    </source>
</evidence>
<evidence type="ECO:0000256" key="11">
    <source>
        <dbReference type="ARBA" id="ARBA00022741"/>
    </source>
</evidence>
<evidence type="ECO:0000256" key="12">
    <source>
        <dbReference type="ARBA" id="ARBA00022840"/>
    </source>
</evidence>
<keyword evidence="10" id="KW-0479">Metal-binding</keyword>
<evidence type="ECO:0000256" key="19">
    <source>
        <dbReference type="ARBA" id="ARBA00047808"/>
    </source>
</evidence>
<dbReference type="GO" id="GO:0005829">
    <property type="term" value="C:cytosol"/>
    <property type="evidence" value="ECO:0007669"/>
    <property type="project" value="TreeGrafter"/>
</dbReference>
<evidence type="ECO:0000256" key="9">
    <source>
        <dbReference type="ARBA" id="ARBA00022598"/>
    </source>
</evidence>
<dbReference type="AlphaFoldDB" id="A0A1Y4DBX2"/>
<evidence type="ECO:0000256" key="20">
    <source>
        <dbReference type="ARBA" id="ARBA00049035"/>
    </source>
</evidence>
<dbReference type="OrthoDB" id="9809356at2"/>
<keyword evidence="26" id="KW-1185">Reference proteome</keyword>
<comment type="pathway">
    <text evidence="4">Cofactor biosynthesis; tetrahydrofolylpolyglutamate biosynthesis.</text>
</comment>
<proteinExistence type="inferred from homology"/>
<evidence type="ECO:0000256" key="4">
    <source>
        <dbReference type="ARBA" id="ARBA00005150"/>
    </source>
</evidence>
<feature type="domain" description="Mur ligase C-terminal" evidence="23">
    <location>
        <begin position="283"/>
        <end position="398"/>
    </location>
</feature>
<keyword evidence="13" id="KW-0460">Magnesium</keyword>
<evidence type="ECO:0000256" key="14">
    <source>
        <dbReference type="ARBA" id="ARBA00022909"/>
    </source>
</evidence>
<dbReference type="GO" id="GO:0046872">
    <property type="term" value="F:metal ion binding"/>
    <property type="evidence" value="ECO:0007669"/>
    <property type="project" value="UniProtKB-KW"/>
</dbReference>
<comment type="pathway">
    <text evidence="3">Cofactor biosynthesis; tetrahydrofolate biosynthesis; 7,8-dihydrofolate from 2-amino-4-hydroxy-6-hydroxymethyl-7,8-dihydropteridine diphosphate and 4-aminobenzoate: step 2/2.</text>
</comment>
<dbReference type="FunFam" id="3.40.1190.10:FF:000011">
    <property type="entry name" value="Folylpolyglutamate synthase/dihydrofolate synthase"/>
    <property type="match status" value="1"/>
</dbReference>
<evidence type="ECO:0000256" key="8">
    <source>
        <dbReference type="ARBA" id="ARBA00019357"/>
    </source>
</evidence>
<dbReference type="EMBL" id="NFJD01000003">
    <property type="protein sequence ID" value="OUO56623.1"/>
    <property type="molecule type" value="Genomic_DNA"/>
</dbReference>
<comment type="catalytic activity">
    <reaction evidence="18">
        <text>(6S)-5,6,7,8-tetrahydrofolyl-(gamma-L-Glu)(n) + L-glutamate + ATP = (6S)-5,6,7,8-tetrahydrofolyl-(gamma-L-Glu)(n+1) + ADP + phosphate + H(+)</text>
        <dbReference type="Rhea" id="RHEA:10580"/>
        <dbReference type="Rhea" id="RHEA-COMP:14738"/>
        <dbReference type="Rhea" id="RHEA-COMP:14740"/>
        <dbReference type="ChEBI" id="CHEBI:15378"/>
        <dbReference type="ChEBI" id="CHEBI:29985"/>
        <dbReference type="ChEBI" id="CHEBI:30616"/>
        <dbReference type="ChEBI" id="CHEBI:43474"/>
        <dbReference type="ChEBI" id="CHEBI:141005"/>
        <dbReference type="ChEBI" id="CHEBI:456216"/>
        <dbReference type="EC" id="6.3.2.17"/>
    </reaction>
</comment>
<keyword evidence="11 22" id="KW-0547">Nucleotide-binding</keyword>
<dbReference type="EC" id="6.3.2.17" evidence="7"/>
<dbReference type="InterPro" id="IPR036615">
    <property type="entry name" value="Mur_ligase_C_dom_sf"/>
</dbReference>
<comment type="function">
    <text evidence="2">Functions in two distinct reactions of the de novo folate biosynthetic pathway. Catalyzes the addition of a glutamate residue to dihydropteroate (7,8-dihydropteroate or H2Pte) to form dihydrofolate (7,8-dihydrofolate monoglutamate or H2Pte-Glu). Also catalyzes successive additions of L-glutamate to tetrahydrofolate or 10-formyltetrahydrofolate or 5,10-methylenetetrahydrofolate, leading to folylpolyglutamate derivatives.</text>
</comment>
<comment type="catalytic activity">
    <reaction evidence="21">
        <text>7,8-dihydropteroate + L-glutamate + ATP = 7,8-dihydrofolate + ADP + phosphate + H(+)</text>
        <dbReference type="Rhea" id="RHEA:23584"/>
        <dbReference type="ChEBI" id="CHEBI:15378"/>
        <dbReference type="ChEBI" id="CHEBI:17839"/>
        <dbReference type="ChEBI" id="CHEBI:29985"/>
        <dbReference type="ChEBI" id="CHEBI:30616"/>
        <dbReference type="ChEBI" id="CHEBI:43474"/>
        <dbReference type="ChEBI" id="CHEBI:57451"/>
        <dbReference type="ChEBI" id="CHEBI:456216"/>
        <dbReference type="EC" id="6.3.2.12"/>
    </reaction>
</comment>
<dbReference type="Gene3D" id="3.40.1190.10">
    <property type="entry name" value="Mur-like, catalytic domain"/>
    <property type="match status" value="1"/>
</dbReference>
<dbReference type="GO" id="GO:0008841">
    <property type="term" value="F:dihydrofolate synthase activity"/>
    <property type="evidence" value="ECO:0007669"/>
    <property type="project" value="UniProtKB-EC"/>
</dbReference>
<evidence type="ECO:0000256" key="3">
    <source>
        <dbReference type="ARBA" id="ARBA00004799"/>
    </source>
</evidence>
<evidence type="ECO:0000256" key="1">
    <source>
        <dbReference type="ARBA" id="ARBA00001946"/>
    </source>
</evidence>
<comment type="catalytic activity">
    <reaction evidence="19">
        <text>10-formyltetrahydrofolyl-(gamma-L-Glu)(n) + L-glutamate + ATP = 10-formyltetrahydrofolyl-(gamma-L-Glu)(n+1) + ADP + phosphate + H(+)</text>
        <dbReference type="Rhea" id="RHEA:51904"/>
        <dbReference type="Rhea" id="RHEA-COMP:13088"/>
        <dbReference type="Rhea" id="RHEA-COMP:14300"/>
        <dbReference type="ChEBI" id="CHEBI:15378"/>
        <dbReference type="ChEBI" id="CHEBI:29985"/>
        <dbReference type="ChEBI" id="CHEBI:30616"/>
        <dbReference type="ChEBI" id="CHEBI:43474"/>
        <dbReference type="ChEBI" id="CHEBI:134413"/>
        <dbReference type="ChEBI" id="CHEBI:456216"/>
        <dbReference type="EC" id="6.3.2.17"/>
    </reaction>
</comment>
<dbReference type="Pfam" id="PF02875">
    <property type="entry name" value="Mur_ligase_C"/>
    <property type="match status" value="1"/>
</dbReference>
<dbReference type="NCBIfam" id="TIGR01499">
    <property type="entry name" value="folC"/>
    <property type="match status" value="1"/>
</dbReference>
<protein>
    <recommendedName>
        <fullName evidence="8">Dihydrofolate synthase/folylpolyglutamate synthase</fullName>
        <ecNumber evidence="6">6.3.2.12</ecNumber>
        <ecNumber evidence="7">6.3.2.17</ecNumber>
    </recommendedName>
    <alternativeName>
        <fullName evidence="17">Folylpoly-gamma-glutamate synthetase-dihydrofolate synthetase</fullName>
    </alternativeName>
    <alternativeName>
        <fullName evidence="15">Folylpolyglutamate synthetase</fullName>
    </alternativeName>
    <alternativeName>
        <fullName evidence="16">Tetrahydrofolylpolyglutamate synthase</fullName>
    </alternativeName>
</protein>
<dbReference type="InterPro" id="IPR004101">
    <property type="entry name" value="Mur_ligase_C"/>
</dbReference>
<dbReference type="EC" id="6.3.2.12" evidence="6"/>
<evidence type="ECO:0000256" key="6">
    <source>
        <dbReference type="ARBA" id="ARBA00013023"/>
    </source>
</evidence>
<evidence type="ECO:0000313" key="26">
    <source>
        <dbReference type="Proteomes" id="UP000196368"/>
    </source>
</evidence>
<evidence type="ECO:0000256" key="22">
    <source>
        <dbReference type="PIRNR" id="PIRNR001563"/>
    </source>
</evidence>
<accession>A0A1Y4DBX2</accession>
<comment type="cofactor">
    <cofactor evidence="1">
        <name>Mg(2+)</name>
        <dbReference type="ChEBI" id="CHEBI:18420"/>
    </cofactor>
</comment>
<evidence type="ECO:0000313" key="25">
    <source>
        <dbReference type="EMBL" id="OUO56623.1"/>
    </source>
</evidence>
<dbReference type="SUPFAM" id="SSF53623">
    <property type="entry name" value="MurD-like peptide ligases, catalytic domain"/>
    <property type="match status" value="1"/>
</dbReference>
<evidence type="ECO:0000256" key="5">
    <source>
        <dbReference type="ARBA" id="ARBA00008276"/>
    </source>
</evidence>
<feature type="domain" description="Mur ligase central" evidence="24">
    <location>
        <begin position="44"/>
        <end position="259"/>
    </location>
</feature>
<gene>
    <name evidence="25" type="ORF">B5F75_05375</name>
</gene>
<evidence type="ECO:0000256" key="18">
    <source>
        <dbReference type="ARBA" id="ARBA00047493"/>
    </source>
</evidence>
<evidence type="ECO:0000259" key="23">
    <source>
        <dbReference type="Pfam" id="PF02875"/>
    </source>
</evidence>
<dbReference type="Pfam" id="PF08245">
    <property type="entry name" value="Mur_ligase_M"/>
    <property type="match status" value="1"/>
</dbReference>
<dbReference type="GO" id="GO:0046656">
    <property type="term" value="P:folic acid biosynthetic process"/>
    <property type="evidence" value="ECO:0007669"/>
    <property type="project" value="UniProtKB-KW"/>
</dbReference>
<comment type="catalytic activity">
    <reaction evidence="20">
        <text>(6R)-5,10-methylenetetrahydrofolyl-(gamma-L-Glu)(n) + L-glutamate + ATP = (6R)-5,10-methylenetetrahydrofolyl-(gamma-L-Glu)(n+1) + ADP + phosphate + H(+)</text>
        <dbReference type="Rhea" id="RHEA:51912"/>
        <dbReference type="Rhea" id="RHEA-COMP:13257"/>
        <dbReference type="Rhea" id="RHEA-COMP:13258"/>
        <dbReference type="ChEBI" id="CHEBI:15378"/>
        <dbReference type="ChEBI" id="CHEBI:29985"/>
        <dbReference type="ChEBI" id="CHEBI:30616"/>
        <dbReference type="ChEBI" id="CHEBI:43474"/>
        <dbReference type="ChEBI" id="CHEBI:136572"/>
        <dbReference type="ChEBI" id="CHEBI:456216"/>
        <dbReference type="EC" id="6.3.2.17"/>
    </reaction>
</comment>
<evidence type="ECO:0000256" key="10">
    <source>
        <dbReference type="ARBA" id="ARBA00022723"/>
    </source>
</evidence>
<dbReference type="PIRSF" id="PIRSF001563">
    <property type="entry name" value="Folylpolyglu_synth"/>
    <property type="match status" value="1"/>
</dbReference>
<evidence type="ECO:0000256" key="15">
    <source>
        <dbReference type="ARBA" id="ARBA00030048"/>
    </source>
</evidence>
<dbReference type="RefSeq" id="WP_087288722.1">
    <property type="nucleotide sequence ID" value="NZ_NFJD01000003.1"/>
</dbReference>